<dbReference type="InterPro" id="IPR041679">
    <property type="entry name" value="DNA2/NAM7-like_C"/>
</dbReference>
<dbReference type="OMA" id="FFRRELI"/>
<dbReference type="InterPro" id="IPR041677">
    <property type="entry name" value="DNA2/NAM7_AAA_11"/>
</dbReference>
<organism evidence="3 4">
    <name type="scientific">Paramecium primaurelia</name>
    <dbReference type="NCBI Taxonomy" id="5886"/>
    <lineage>
        <taxon>Eukaryota</taxon>
        <taxon>Sar</taxon>
        <taxon>Alveolata</taxon>
        <taxon>Ciliophora</taxon>
        <taxon>Intramacronucleata</taxon>
        <taxon>Oligohymenophorea</taxon>
        <taxon>Peniculida</taxon>
        <taxon>Parameciidae</taxon>
        <taxon>Paramecium</taxon>
    </lineage>
</organism>
<dbReference type="EMBL" id="CAJJDM010000075">
    <property type="protein sequence ID" value="CAD8084458.1"/>
    <property type="molecule type" value="Genomic_DNA"/>
</dbReference>
<evidence type="ECO:0000259" key="2">
    <source>
        <dbReference type="Pfam" id="PF13087"/>
    </source>
</evidence>
<dbReference type="FunFam" id="3.40.50.300:FF:003366">
    <property type="entry name" value="Helicase required for RNAi-mediated heterochromatin assembly 1"/>
    <property type="match status" value="1"/>
</dbReference>
<proteinExistence type="predicted"/>
<evidence type="ECO:0000313" key="4">
    <source>
        <dbReference type="Proteomes" id="UP000688137"/>
    </source>
</evidence>
<dbReference type="FunFam" id="3.40.50.300:FF:003992">
    <property type="entry name" value="Uncharacterized protein"/>
    <property type="match status" value="1"/>
</dbReference>
<dbReference type="PANTHER" id="PTHR10887">
    <property type="entry name" value="DNA2/NAM7 HELICASE FAMILY"/>
    <property type="match status" value="1"/>
</dbReference>
<dbReference type="Pfam" id="PF13086">
    <property type="entry name" value="AAA_11"/>
    <property type="match status" value="1"/>
</dbReference>
<feature type="domain" description="DNA2/NAM7 helicase helicase" evidence="1">
    <location>
        <begin position="254"/>
        <end position="541"/>
    </location>
</feature>
<protein>
    <submittedName>
        <fullName evidence="3">Uncharacterized protein</fullName>
    </submittedName>
</protein>
<keyword evidence="4" id="KW-1185">Reference proteome</keyword>
<evidence type="ECO:0000313" key="3">
    <source>
        <dbReference type="EMBL" id="CAD8084458.1"/>
    </source>
</evidence>
<dbReference type="CDD" id="cd18808">
    <property type="entry name" value="SF1_C_Upf1"/>
    <property type="match status" value="1"/>
</dbReference>
<dbReference type="Proteomes" id="UP000688137">
    <property type="component" value="Unassembled WGS sequence"/>
</dbReference>
<dbReference type="Pfam" id="PF13087">
    <property type="entry name" value="AAA_12"/>
    <property type="match status" value="1"/>
</dbReference>
<evidence type="ECO:0000259" key="1">
    <source>
        <dbReference type="Pfam" id="PF13086"/>
    </source>
</evidence>
<dbReference type="InterPro" id="IPR045055">
    <property type="entry name" value="DNA2/NAM7-like"/>
</dbReference>
<gene>
    <name evidence="3" type="ORF">PPRIM_AZ9-3.1.T0720089</name>
</gene>
<feature type="domain" description="DNA2/NAM7 helicase-like C-terminal" evidence="2">
    <location>
        <begin position="549"/>
        <end position="752"/>
    </location>
</feature>
<dbReference type="GO" id="GO:0004386">
    <property type="term" value="F:helicase activity"/>
    <property type="evidence" value="ECO:0007669"/>
    <property type="project" value="InterPro"/>
</dbReference>
<comment type="caution">
    <text evidence="3">The sequence shown here is derived from an EMBL/GenBank/DDBJ whole genome shotgun (WGS) entry which is preliminary data.</text>
</comment>
<accession>A0A8S1MVT0</accession>
<dbReference type="PANTHER" id="PTHR10887:SF495">
    <property type="entry name" value="HELICASE SENATAXIN ISOFORM X1-RELATED"/>
    <property type="match status" value="1"/>
</dbReference>
<sequence length="800" mass="94665">MISEYQQYSQPICVLTNSAFQIANQERQVHNLNGYQQFKSVEEYQDLVFPLLQNENYRSLKREQFRFLENLKDRNQFPLVFEVILNEDADPNREDGIIFDVLRELKQINNEQPAKNEFWKYNHYAQYLIFKQSQQYFGAIYTRNPNKPNDYFTSLAIYQKKKDETQLILPYTKEKYKSSFILDQKLLIYFIPLSPLSSYLNETDTIFNLSKCPFYKLLLSPCQQLNLFNASDFSQRTRIQQQLYFQNQIFTRYFNENQLHSIRHALDFTKKFTIIKGPPGTGKTQTIIGIISIMSELLIRSDNNPQGGILLLAKSNSVVNDLIRKIQNNIEKENSIIYCFNKKPNKLKVLRFGRPEKCDNDIMRLSLEIRSQNHFFYYKYKKNVKELEDICIKSEIKSKMQRNGLREFGVYLQETGQQYTLISLLNYIEELNLRTHNQKILEAYGNLYCQLSQLIQNKKKDYEQIEQDYLEQCHIIVTTLNSCSKLCLEKYFEKVKLRMCIVDEAPTALEPSLLIPFVKYKFIDKIVLLGDIKQLNPIVIAKESNDYGYNRSLFQRLAKGLKQDTLKLIEQYRQMPNLAQITSQLFYRDQLRNGIQNMQFPDWISNKVSDNRNRLFFSAPAFTESNEETSKRNDLECQAIIKLTKYLLNGSTFPQNHQKPITIISAYRAQTENIQKQLKQETFQLNQPGDNIRYLLDYVELDTVDSFQGKENEIIILSLVRSNDKQGFLKDKKRANVALSRAKYCQFIFGTSRTMRLDLKNWNKIIKILREQNEIINYNQESLTNPNFFRRELINQQINE</sequence>
<reference evidence="3" key="1">
    <citation type="submission" date="2021-01" db="EMBL/GenBank/DDBJ databases">
        <authorList>
            <consortium name="Genoscope - CEA"/>
            <person name="William W."/>
        </authorList>
    </citation>
    <scope>NUCLEOTIDE SEQUENCE</scope>
</reference>
<dbReference type="InterPro" id="IPR047187">
    <property type="entry name" value="SF1_C_Upf1"/>
</dbReference>
<name>A0A8S1MVT0_PARPR</name>
<dbReference type="AlphaFoldDB" id="A0A8S1MVT0"/>